<dbReference type="Proteomes" id="UP000265800">
    <property type="component" value="Unassembled WGS sequence"/>
</dbReference>
<dbReference type="InterPro" id="IPR037522">
    <property type="entry name" value="HD_GYP_dom"/>
</dbReference>
<feature type="transmembrane region" description="Helical" evidence="1">
    <location>
        <begin position="197"/>
        <end position="216"/>
    </location>
</feature>
<dbReference type="SUPFAM" id="SSF109604">
    <property type="entry name" value="HD-domain/PDEase-like"/>
    <property type="match status" value="1"/>
</dbReference>
<dbReference type="GO" id="GO:0071111">
    <property type="term" value="F:cyclic-guanylate-specific phosphodiesterase activity"/>
    <property type="evidence" value="ECO:0007669"/>
    <property type="project" value="UniProtKB-EC"/>
</dbReference>
<feature type="domain" description="HD" evidence="2">
    <location>
        <begin position="249"/>
        <end position="373"/>
    </location>
</feature>
<protein>
    <submittedName>
        <fullName evidence="4">Cyclic di-GMP phosphodiesterase response regulator RpfG</fullName>
        <ecNumber evidence="4">3.1.4.52</ecNumber>
    </submittedName>
</protein>
<sequence>MFILGLFLGLVGLLYVLAQVPNPNSHPFGVLDVIFWAALVFWAKRTAIRLPLNASMSHSFIVALALVTLFPAWLATILVFAFLFNKDIGKSSYPWYKEVFNRTQSALATGSAGLAWGWVHSYGQTLALPPAALDFVGILAASLAYFVVNVFSVTYVIHLSTGTGLRKVWLENFSWLWVSYLVQAPVGLLLAKAYQTPLVGGWGGFTVLFMMLLLYFSRYYWDEKVRLEESFDETIQVLIATLDAKDPFTRMHSERVAAIAQSLAKKLGLDEQDVKRITYAARLHDIGKVAIPDSALLKPSKLTPEEFQLIKKHPEKGLELLKPMMRHLPREVQGVILYHHERWDGTGYPMGLEGEQTPLWARIVAVADAYEAMTAGRAYSPAKTPEQALNEIIMLAGQQFDPQVVQAFEAAWAENPIWKDREVFLRRSTLSVQPLALPSPSPSKQASATSET</sequence>
<comment type="caution">
    <text evidence="4">The sequence shown here is derived from an EMBL/GenBank/DDBJ whole genome shotgun (WGS) entry which is preliminary data.</text>
</comment>
<gene>
    <name evidence="4" type="primary">rpfG_2</name>
    <name evidence="4" type="ORF">Mlute_02168</name>
</gene>
<dbReference type="Gene3D" id="1.10.3210.10">
    <property type="entry name" value="Hypothetical protein af1432"/>
    <property type="match status" value="1"/>
</dbReference>
<keyword evidence="4" id="KW-0378">Hydrolase</keyword>
<organism evidence="4 5">
    <name type="scientific">Meiothermus luteus</name>
    <dbReference type="NCBI Taxonomy" id="2026184"/>
    <lineage>
        <taxon>Bacteria</taxon>
        <taxon>Thermotogati</taxon>
        <taxon>Deinococcota</taxon>
        <taxon>Deinococci</taxon>
        <taxon>Thermales</taxon>
        <taxon>Thermaceae</taxon>
        <taxon>Meiothermus</taxon>
    </lineage>
</organism>
<keyword evidence="1" id="KW-0472">Membrane</keyword>
<dbReference type="PROSITE" id="PS51832">
    <property type="entry name" value="HD_GYP"/>
    <property type="match status" value="1"/>
</dbReference>
<evidence type="ECO:0000256" key="1">
    <source>
        <dbReference type="SAM" id="Phobius"/>
    </source>
</evidence>
<feature type="transmembrane region" description="Helical" evidence="1">
    <location>
        <begin position="60"/>
        <end position="84"/>
    </location>
</feature>
<dbReference type="InterPro" id="IPR006675">
    <property type="entry name" value="HDIG_dom"/>
</dbReference>
<dbReference type="PANTHER" id="PTHR45228">
    <property type="entry name" value="CYCLIC DI-GMP PHOSPHODIESTERASE TM_0186-RELATED"/>
    <property type="match status" value="1"/>
</dbReference>
<dbReference type="EMBL" id="QWKZ01000078">
    <property type="protein sequence ID" value="RIH83555.1"/>
    <property type="molecule type" value="Genomic_DNA"/>
</dbReference>
<proteinExistence type="predicted"/>
<name>A0A399EHC5_9DEIN</name>
<dbReference type="InterPro" id="IPR048430">
    <property type="entry name" value="MASE9"/>
</dbReference>
<evidence type="ECO:0000259" key="3">
    <source>
        <dbReference type="PROSITE" id="PS51832"/>
    </source>
</evidence>
<dbReference type="PANTHER" id="PTHR45228:SF4">
    <property type="entry name" value="LIPOPROTEIN"/>
    <property type="match status" value="1"/>
</dbReference>
<dbReference type="SMART" id="SM00471">
    <property type="entry name" value="HDc"/>
    <property type="match status" value="1"/>
</dbReference>
<reference evidence="4 5" key="1">
    <citation type="submission" date="2018-08" db="EMBL/GenBank/DDBJ databases">
        <title>Meiothermus luteus KCTC 52599 genome sequencing project.</title>
        <authorList>
            <person name="Da Costa M.S."/>
            <person name="Albuquerque L."/>
            <person name="Raposo P."/>
            <person name="Froufe H.J.C."/>
            <person name="Barroso C.S."/>
            <person name="Egas C."/>
        </authorList>
    </citation>
    <scope>NUCLEOTIDE SEQUENCE [LARGE SCALE GENOMIC DNA]</scope>
    <source>
        <strain evidence="4 5">KCTC 52599</strain>
    </source>
</reference>
<dbReference type="InterPro" id="IPR003607">
    <property type="entry name" value="HD/PDEase_dom"/>
</dbReference>
<dbReference type="CDD" id="cd00077">
    <property type="entry name" value="HDc"/>
    <property type="match status" value="1"/>
</dbReference>
<feature type="transmembrane region" description="Helical" evidence="1">
    <location>
        <begin position="135"/>
        <end position="157"/>
    </location>
</feature>
<keyword evidence="5" id="KW-1185">Reference proteome</keyword>
<feature type="transmembrane region" description="Helical" evidence="1">
    <location>
        <begin position="169"/>
        <end position="191"/>
    </location>
</feature>
<dbReference type="EC" id="3.1.4.52" evidence="4"/>
<feature type="domain" description="HD-GYP" evidence="3">
    <location>
        <begin position="227"/>
        <end position="424"/>
    </location>
</feature>
<dbReference type="InterPro" id="IPR006674">
    <property type="entry name" value="HD_domain"/>
</dbReference>
<dbReference type="PROSITE" id="PS51831">
    <property type="entry name" value="HD"/>
    <property type="match status" value="1"/>
</dbReference>
<keyword evidence="1" id="KW-1133">Transmembrane helix</keyword>
<dbReference type="NCBIfam" id="TIGR00277">
    <property type="entry name" value="HDIG"/>
    <property type="match status" value="1"/>
</dbReference>
<dbReference type="Pfam" id="PF20972">
    <property type="entry name" value="MASE9"/>
    <property type="match status" value="1"/>
</dbReference>
<dbReference type="Pfam" id="PF13487">
    <property type="entry name" value="HD_5"/>
    <property type="match status" value="1"/>
</dbReference>
<dbReference type="AlphaFoldDB" id="A0A399EHC5"/>
<dbReference type="InterPro" id="IPR052020">
    <property type="entry name" value="Cyclic_di-GMP/3'3'-cGAMP_PDE"/>
</dbReference>
<evidence type="ECO:0000259" key="2">
    <source>
        <dbReference type="PROSITE" id="PS51831"/>
    </source>
</evidence>
<evidence type="ECO:0000313" key="5">
    <source>
        <dbReference type="Proteomes" id="UP000265800"/>
    </source>
</evidence>
<keyword evidence="1" id="KW-0812">Transmembrane</keyword>
<accession>A0A399EHC5</accession>
<evidence type="ECO:0000313" key="4">
    <source>
        <dbReference type="EMBL" id="RIH83555.1"/>
    </source>
</evidence>